<dbReference type="Proteomes" id="UP000464374">
    <property type="component" value="Chromosome"/>
</dbReference>
<gene>
    <name evidence="1" type="ORF">GWP43_01035</name>
</gene>
<evidence type="ECO:0000313" key="1">
    <source>
        <dbReference type="EMBL" id="QHX42265.1"/>
    </source>
</evidence>
<organism evidence="1 2">
    <name type="scientific">Treponema vincentii</name>
    <dbReference type="NCBI Taxonomy" id="69710"/>
    <lineage>
        <taxon>Bacteria</taxon>
        <taxon>Pseudomonadati</taxon>
        <taxon>Spirochaetota</taxon>
        <taxon>Spirochaetia</taxon>
        <taxon>Spirochaetales</taxon>
        <taxon>Treponemataceae</taxon>
        <taxon>Treponema</taxon>
    </lineage>
</organism>
<accession>A0A6P1XY89</accession>
<dbReference type="RefSeq" id="WP_162662076.1">
    <property type="nucleotide sequence ID" value="NZ_CP048020.1"/>
</dbReference>
<dbReference type="EMBL" id="CP048020">
    <property type="protein sequence ID" value="QHX42265.1"/>
    <property type="molecule type" value="Genomic_DNA"/>
</dbReference>
<dbReference type="KEGG" id="trz:GWP43_01035"/>
<proteinExistence type="predicted"/>
<protein>
    <submittedName>
        <fullName evidence="1">Uncharacterized protein</fullName>
    </submittedName>
</protein>
<sequence>MTIGEEFGYNPTAKSFSEKIRSITVASSYSFVSLGTEAEGHSWMVYTEKTSELNISKTCREIKQIYKDVQKFLENEDIDGLLNYLKDKSLLLLEM</sequence>
<name>A0A6P1XY89_9SPIR</name>
<reference evidence="1 2" key="1">
    <citation type="submission" date="2020-01" db="EMBL/GenBank/DDBJ databases">
        <title>Complete genome sequence of a human oral phylogroup 1 Treponema sp. strain ATCC 700766, originally isolated from periodontitis dental plaque.</title>
        <authorList>
            <person name="Chan Y."/>
            <person name="Huo Y.-B."/>
            <person name="Yu X.-L."/>
            <person name="Zeng H."/>
            <person name="Leung W.-K."/>
            <person name="Watt R.M."/>
        </authorList>
    </citation>
    <scope>NUCLEOTIDE SEQUENCE [LARGE SCALE GENOMIC DNA]</scope>
    <source>
        <strain evidence="1 2">OMZ 804</strain>
    </source>
</reference>
<evidence type="ECO:0000313" key="2">
    <source>
        <dbReference type="Proteomes" id="UP000464374"/>
    </source>
</evidence>
<dbReference type="AlphaFoldDB" id="A0A6P1XY89"/>